<evidence type="ECO:0000313" key="3">
    <source>
        <dbReference type="EMBL" id="KAK3865349.1"/>
    </source>
</evidence>
<gene>
    <name evidence="3" type="ORF">Pcinc_029039</name>
</gene>
<dbReference type="InterPro" id="IPR050111">
    <property type="entry name" value="C-type_lectin/snaclec_domain"/>
</dbReference>
<proteinExistence type="predicted"/>
<dbReference type="Pfam" id="PF00059">
    <property type="entry name" value="Lectin_C"/>
    <property type="match status" value="1"/>
</dbReference>
<dbReference type="SMART" id="SM00034">
    <property type="entry name" value="CLECT"/>
    <property type="match status" value="1"/>
</dbReference>
<reference evidence="3" key="1">
    <citation type="submission" date="2023-10" db="EMBL/GenBank/DDBJ databases">
        <title>Genome assemblies of two species of porcelain crab, Petrolisthes cinctipes and Petrolisthes manimaculis (Anomura: Porcellanidae).</title>
        <authorList>
            <person name="Angst P."/>
        </authorList>
    </citation>
    <scope>NUCLEOTIDE SEQUENCE</scope>
    <source>
        <strain evidence="3">PB745_01</strain>
        <tissue evidence="3">Gill</tissue>
    </source>
</reference>
<dbReference type="Proteomes" id="UP001286313">
    <property type="component" value="Unassembled WGS sequence"/>
</dbReference>
<dbReference type="SUPFAM" id="SSF56436">
    <property type="entry name" value="C-type lectin-like"/>
    <property type="match status" value="1"/>
</dbReference>
<accession>A0AAE1F0W7</accession>
<evidence type="ECO:0000256" key="1">
    <source>
        <dbReference type="SAM" id="SignalP"/>
    </source>
</evidence>
<comment type="caution">
    <text evidence="3">The sequence shown here is derived from an EMBL/GenBank/DDBJ whole genome shotgun (WGS) entry which is preliminary data.</text>
</comment>
<evidence type="ECO:0000259" key="2">
    <source>
        <dbReference type="PROSITE" id="PS50041"/>
    </source>
</evidence>
<feature type="domain" description="C-type lectin" evidence="2">
    <location>
        <begin position="35"/>
        <end position="147"/>
    </location>
</feature>
<dbReference type="Gene3D" id="3.10.100.10">
    <property type="entry name" value="Mannose-Binding Protein A, subunit A"/>
    <property type="match status" value="1"/>
</dbReference>
<keyword evidence="1" id="KW-0732">Signal</keyword>
<evidence type="ECO:0000313" key="4">
    <source>
        <dbReference type="Proteomes" id="UP001286313"/>
    </source>
</evidence>
<organism evidence="3 4">
    <name type="scientific">Petrolisthes cinctipes</name>
    <name type="common">Flat porcelain crab</name>
    <dbReference type="NCBI Taxonomy" id="88211"/>
    <lineage>
        <taxon>Eukaryota</taxon>
        <taxon>Metazoa</taxon>
        <taxon>Ecdysozoa</taxon>
        <taxon>Arthropoda</taxon>
        <taxon>Crustacea</taxon>
        <taxon>Multicrustacea</taxon>
        <taxon>Malacostraca</taxon>
        <taxon>Eumalacostraca</taxon>
        <taxon>Eucarida</taxon>
        <taxon>Decapoda</taxon>
        <taxon>Pleocyemata</taxon>
        <taxon>Anomura</taxon>
        <taxon>Galatheoidea</taxon>
        <taxon>Porcellanidae</taxon>
        <taxon>Petrolisthes</taxon>
    </lineage>
</organism>
<dbReference type="EMBL" id="JAWQEG010003611">
    <property type="protein sequence ID" value="KAK3865349.1"/>
    <property type="molecule type" value="Genomic_DNA"/>
</dbReference>
<dbReference type="CDD" id="cd00037">
    <property type="entry name" value="CLECT"/>
    <property type="match status" value="1"/>
</dbReference>
<dbReference type="InterPro" id="IPR001304">
    <property type="entry name" value="C-type_lectin-like"/>
</dbReference>
<dbReference type="PROSITE" id="PS50041">
    <property type="entry name" value="C_TYPE_LECTIN_2"/>
    <property type="match status" value="1"/>
</dbReference>
<dbReference type="PANTHER" id="PTHR22803">
    <property type="entry name" value="MANNOSE, PHOSPHOLIPASE, LECTIN RECEPTOR RELATED"/>
    <property type="match status" value="1"/>
</dbReference>
<dbReference type="InterPro" id="IPR016186">
    <property type="entry name" value="C-type_lectin-like/link_sf"/>
</dbReference>
<keyword evidence="4" id="KW-1185">Reference proteome</keyword>
<dbReference type="InterPro" id="IPR016187">
    <property type="entry name" value="CTDL_fold"/>
</dbReference>
<protein>
    <recommendedName>
        <fullName evidence="2">C-type lectin domain-containing protein</fullName>
    </recommendedName>
</protein>
<name>A0AAE1F0W7_PETCI</name>
<dbReference type="AlphaFoldDB" id="A0AAE1F0W7"/>
<sequence>MMRGLLLVLGVLAVLATPALSVRSKRGCDGGWFLIAGNCYKFPQIYLTWDNAFDHCERLGSQLASVHTHAEYTGLLSHINKNYGGTYWTSGATENGRWLWTATGKSMNRAWWGRNPSTADNQCAYFCSYTNKYWNKSCSNKVRFICQKPQNW</sequence>
<feature type="signal peptide" evidence="1">
    <location>
        <begin position="1"/>
        <end position="21"/>
    </location>
</feature>
<feature type="chain" id="PRO_5042037863" description="C-type lectin domain-containing protein" evidence="1">
    <location>
        <begin position="22"/>
        <end position="152"/>
    </location>
</feature>